<feature type="domain" description="HTH cro/C1-type" evidence="2">
    <location>
        <begin position="10"/>
        <end position="64"/>
    </location>
</feature>
<dbReference type="EMBL" id="VUNS01000023">
    <property type="protein sequence ID" value="MST98794.1"/>
    <property type="molecule type" value="Genomic_DNA"/>
</dbReference>
<evidence type="ECO:0000313" key="4">
    <source>
        <dbReference type="Proteomes" id="UP000435649"/>
    </source>
</evidence>
<name>A0A844G763_9BACT</name>
<dbReference type="CDD" id="cd02209">
    <property type="entry name" value="cupin_XRE_C"/>
    <property type="match status" value="1"/>
</dbReference>
<organism evidence="3 4">
    <name type="scientific">Victivallis lenta</name>
    <dbReference type="NCBI Taxonomy" id="2606640"/>
    <lineage>
        <taxon>Bacteria</taxon>
        <taxon>Pseudomonadati</taxon>
        <taxon>Lentisphaerota</taxon>
        <taxon>Lentisphaeria</taxon>
        <taxon>Victivallales</taxon>
        <taxon>Victivallaceae</taxon>
        <taxon>Victivallis</taxon>
    </lineage>
</organism>
<dbReference type="CDD" id="cd00093">
    <property type="entry name" value="HTH_XRE"/>
    <property type="match status" value="1"/>
</dbReference>
<gene>
    <name evidence="3" type="ORF">FYJ85_17290</name>
</gene>
<accession>A0A844G763</accession>
<dbReference type="GO" id="GO:0005829">
    <property type="term" value="C:cytosol"/>
    <property type="evidence" value="ECO:0007669"/>
    <property type="project" value="TreeGrafter"/>
</dbReference>
<dbReference type="InterPro" id="IPR011051">
    <property type="entry name" value="RmlC_Cupin_sf"/>
</dbReference>
<dbReference type="Pfam" id="PF01381">
    <property type="entry name" value="HTH_3"/>
    <property type="match status" value="1"/>
</dbReference>
<dbReference type="InterPro" id="IPR050807">
    <property type="entry name" value="TransReg_Diox_bact_type"/>
</dbReference>
<dbReference type="RefSeq" id="WP_106052052.1">
    <property type="nucleotide sequence ID" value="NZ_DBFCZM010000476.1"/>
</dbReference>
<dbReference type="PANTHER" id="PTHR46797">
    <property type="entry name" value="HTH-TYPE TRANSCRIPTIONAL REGULATOR"/>
    <property type="match status" value="1"/>
</dbReference>
<dbReference type="Gene3D" id="1.10.260.40">
    <property type="entry name" value="lambda repressor-like DNA-binding domains"/>
    <property type="match status" value="1"/>
</dbReference>
<dbReference type="SUPFAM" id="SSF51182">
    <property type="entry name" value="RmlC-like cupins"/>
    <property type="match status" value="1"/>
</dbReference>
<proteinExistence type="predicted"/>
<dbReference type="PANTHER" id="PTHR46797:SF1">
    <property type="entry name" value="METHYLPHOSPHONATE SYNTHASE"/>
    <property type="match status" value="1"/>
</dbReference>
<dbReference type="GO" id="GO:0003700">
    <property type="term" value="F:DNA-binding transcription factor activity"/>
    <property type="evidence" value="ECO:0007669"/>
    <property type="project" value="TreeGrafter"/>
</dbReference>
<dbReference type="AlphaFoldDB" id="A0A844G763"/>
<dbReference type="Pfam" id="PF07883">
    <property type="entry name" value="Cupin_2"/>
    <property type="match status" value="1"/>
</dbReference>
<keyword evidence="4" id="KW-1185">Reference proteome</keyword>
<dbReference type="SMART" id="SM00530">
    <property type="entry name" value="HTH_XRE"/>
    <property type="match status" value="1"/>
</dbReference>
<dbReference type="Proteomes" id="UP000435649">
    <property type="component" value="Unassembled WGS sequence"/>
</dbReference>
<protein>
    <submittedName>
        <fullName evidence="3">Helix-turn-helix domain-containing protein</fullName>
    </submittedName>
</protein>
<dbReference type="SUPFAM" id="SSF47413">
    <property type="entry name" value="lambda repressor-like DNA-binding domains"/>
    <property type="match status" value="1"/>
</dbReference>
<dbReference type="InterPro" id="IPR013096">
    <property type="entry name" value="Cupin_2"/>
</dbReference>
<evidence type="ECO:0000259" key="2">
    <source>
        <dbReference type="PROSITE" id="PS50943"/>
    </source>
</evidence>
<dbReference type="PROSITE" id="PS50943">
    <property type="entry name" value="HTH_CROC1"/>
    <property type="match status" value="1"/>
</dbReference>
<reference evidence="3 4" key="1">
    <citation type="submission" date="2019-08" db="EMBL/GenBank/DDBJ databases">
        <title>In-depth cultivation of the pig gut microbiome towards novel bacterial diversity and tailored functional studies.</title>
        <authorList>
            <person name="Wylensek D."/>
            <person name="Hitch T.C.A."/>
            <person name="Clavel T."/>
        </authorList>
    </citation>
    <scope>NUCLEOTIDE SEQUENCE [LARGE SCALE GENOMIC DNA]</scope>
    <source>
        <strain evidence="3 4">BBE-744-WT-12</strain>
    </source>
</reference>
<sequence>MDLVNVAHKIRQLRQQQQLTIDQLAARSGLSKGYISRLENFRTGASLRALNLVAAALGVDMIELFRRENASPEYVFGHLNEGEQIDRNQGLEYGIHYFALAFEKTDRTMNPFFIEYRPCDKKRELLQHDSQEFFIVLEGELDYAVGSPENARRMKKGDTIYLDARLPHGANIAPGCDYAAAIVIYH</sequence>
<evidence type="ECO:0000256" key="1">
    <source>
        <dbReference type="ARBA" id="ARBA00023125"/>
    </source>
</evidence>
<dbReference type="GO" id="GO:0003677">
    <property type="term" value="F:DNA binding"/>
    <property type="evidence" value="ECO:0007669"/>
    <property type="project" value="UniProtKB-KW"/>
</dbReference>
<dbReference type="InterPro" id="IPR001387">
    <property type="entry name" value="Cro/C1-type_HTH"/>
</dbReference>
<comment type="caution">
    <text evidence="3">The sequence shown here is derived from an EMBL/GenBank/DDBJ whole genome shotgun (WGS) entry which is preliminary data.</text>
</comment>
<dbReference type="InterPro" id="IPR014710">
    <property type="entry name" value="RmlC-like_jellyroll"/>
</dbReference>
<evidence type="ECO:0000313" key="3">
    <source>
        <dbReference type="EMBL" id="MST98794.1"/>
    </source>
</evidence>
<dbReference type="InterPro" id="IPR010982">
    <property type="entry name" value="Lambda_DNA-bd_dom_sf"/>
</dbReference>
<dbReference type="Gene3D" id="2.60.120.10">
    <property type="entry name" value="Jelly Rolls"/>
    <property type="match status" value="1"/>
</dbReference>
<keyword evidence="1" id="KW-0238">DNA-binding</keyword>